<proteinExistence type="predicted"/>
<organism evidence="3 4">
    <name type="scientific">Rhodococcus olei</name>
    <dbReference type="NCBI Taxonomy" id="2161675"/>
    <lineage>
        <taxon>Bacteria</taxon>
        <taxon>Bacillati</taxon>
        <taxon>Actinomycetota</taxon>
        <taxon>Actinomycetes</taxon>
        <taxon>Mycobacteriales</taxon>
        <taxon>Nocardiaceae</taxon>
        <taxon>Rhodococcus</taxon>
    </lineage>
</organism>
<dbReference type="Proteomes" id="UP001501183">
    <property type="component" value="Unassembled WGS sequence"/>
</dbReference>
<accession>A0ABP8NYK5</accession>
<dbReference type="RefSeq" id="WP_345342752.1">
    <property type="nucleotide sequence ID" value="NZ_BAABFB010000023.1"/>
</dbReference>
<sequence>MRVRRVAGLAAAVGLVCTSAGMMGAGAASAQAARSIGCSSTVGNTSCTYDSVGIDEYFLDVPADVNTMHVTATGGAGGGAQGGRGAVVDADVRVTPGTRLYVVVGSGGGTGTNRGGGYSGVSTASLDDGLAALTGRLLVAGGGGGAGLGAGGDAGAPSPGGGLAGTEAAGGAAGLGGGAGQLGVGGAGGVGGGGGGGLYGGGGGTAGGGGGSSLVPTGGTLTLASAGTAAKVVVSFSTSQLALTGSDDGGTGSGGSSGSAGSGSAGSSGSGSAGSSDPFGSSAS</sequence>
<protein>
    <recommendedName>
        <fullName evidence="5">Glycine rich protein</fullName>
    </recommendedName>
</protein>
<keyword evidence="4" id="KW-1185">Reference proteome</keyword>
<evidence type="ECO:0000313" key="4">
    <source>
        <dbReference type="Proteomes" id="UP001501183"/>
    </source>
</evidence>
<feature type="compositionally biased region" description="Low complexity" evidence="1">
    <location>
        <begin position="273"/>
        <end position="284"/>
    </location>
</feature>
<feature type="compositionally biased region" description="Gly residues" evidence="1">
    <location>
        <begin position="247"/>
        <end position="272"/>
    </location>
</feature>
<evidence type="ECO:0000256" key="1">
    <source>
        <dbReference type="SAM" id="MobiDB-lite"/>
    </source>
</evidence>
<reference evidence="4" key="1">
    <citation type="journal article" date="2019" name="Int. J. Syst. Evol. Microbiol.">
        <title>The Global Catalogue of Microorganisms (GCM) 10K type strain sequencing project: providing services to taxonomists for standard genome sequencing and annotation.</title>
        <authorList>
            <consortium name="The Broad Institute Genomics Platform"/>
            <consortium name="The Broad Institute Genome Sequencing Center for Infectious Disease"/>
            <person name="Wu L."/>
            <person name="Ma J."/>
        </authorList>
    </citation>
    <scope>NUCLEOTIDE SEQUENCE [LARGE SCALE GENOMIC DNA]</scope>
    <source>
        <strain evidence="4">JCM 32206</strain>
    </source>
</reference>
<comment type="caution">
    <text evidence="3">The sequence shown here is derived from an EMBL/GenBank/DDBJ whole genome shotgun (WGS) entry which is preliminary data.</text>
</comment>
<feature type="chain" id="PRO_5045203484" description="Glycine rich protein" evidence="2">
    <location>
        <begin position="33"/>
        <end position="284"/>
    </location>
</feature>
<gene>
    <name evidence="3" type="ORF">GCM10023094_11010</name>
</gene>
<evidence type="ECO:0000313" key="3">
    <source>
        <dbReference type="EMBL" id="GAA4474748.1"/>
    </source>
</evidence>
<dbReference type="EMBL" id="BAABFB010000023">
    <property type="protein sequence ID" value="GAA4474748.1"/>
    <property type="molecule type" value="Genomic_DNA"/>
</dbReference>
<evidence type="ECO:0008006" key="5">
    <source>
        <dbReference type="Google" id="ProtNLM"/>
    </source>
</evidence>
<feature type="signal peptide" evidence="2">
    <location>
        <begin position="1"/>
        <end position="32"/>
    </location>
</feature>
<feature type="region of interest" description="Disordered" evidence="1">
    <location>
        <begin position="242"/>
        <end position="284"/>
    </location>
</feature>
<evidence type="ECO:0000256" key="2">
    <source>
        <dbReference type="SAM" id="SignalP"/>
    </source>
</evidence>
<name>A0ABP8NYK5_9NOCA</name>
<keyword evidence="2" id="KW-0732">Signal</keyword>